<dbReference type="PANTHER" id="PTHR30055:SF234">
    <property type="entry name" value="HTH-TYPE TRANSCRIPTIONAL REGULATOR BETI"/>
    <property type="match status" value="1"/>
</dbReference>
<keyword evidence="2" id="KW-0805">Transcription regulation</keyword>
<evidence type="ECO:0000256" key="3">
    <source>
        <dbReference type="ARBA" id="ARBA00023125"/>
    </source>
</evidence>
<accession>A0A6J6NSM3</accession>
<keyword evidence="4" id="KW-0804">Transcription</keyword>
<dbReference type="Gene3D" id="1.10.10.60">
    <property type="entry name" value="Homeodomain-like"/>
    <property type="match status" value="1"/>
</dbReference>
<organism evidence="6">
    <name type="scientific">freshwater metagenome</name>
    <dbReference type="NCBI Taxonomy" id="449393"/>
    <lineage>
        <taxon>unclassified sequences</taxon>
        <taxon>metagenomes</taxon>
        <taxon>ecological metagenomes</taxon>
    </lineage>
</organism>
<evidence type="ECO:0000256" key="1">
    <source>
        <dbReference type="ARBA" id="ARBA00022491"/>
    </source>
</evidence>
<dbReference type="Pfam" id="PF13977">
    <property type="entry name" value="TetR_C_6"/>
    <property type="match status" value="1"/>
</dbReference>
<dbReference type="InterPro" id="IPR001647">
    <property type="entry name" value="HTH_TetR"/>
</dbReference>
<protein>
    <submittedName>
        <fullName evidence="6">Unannotated protein</fullName>
    </submittedName>
</protein>
<evidence type="ECO:0000313" key="6">
    <source>
        <dbReference type="EMBL" id="CAB4687263.1"/>
    </source>
</evidence>
<dbReference type="AlphaFoldDB" id="A0A6J6NSM3"/>
<reference evidence="6" key="1">
    <citation type="submission" date="2020-05" db="EMBL/GenBank/DDBJ databases">
        <authorList>
            <person name="Chiriac C."/>
            <person name="Salcher M."/>
            <person name="Ghai R."/>
            <person name="Kavagutti S V."/>
        </authorList>
    </citation>
    <scope>NUCLEOTIDE SEQUENCE</scope>
</reference>
<name>A0A6J6NSM3_9ZZZZ</name>
<dbReference type="SUPFAM" id="SSF46689">
    <property type="entry name" value="Homeodomain-like"/>
    <property type="match status" value="1"/>
</dbReference>
<dbReference type="Pfam" id="PF00440">
    <property type="entry name" value="TetR_N"/>
    <property type="match status" value="1"/>
</dbReference>
<feature type="domain" description="HTH tetR-type" evidence="5">
    <location>
        <begin position="5"/>
        <end position="65"/>
    </location>
</feature>
<dbReference type="InterPro" id="IPR009057">
    <property type="entry name" value="Homeodomain-like_sf"/>
</dbReference>
<evidence type="ECO:0000256" key="2">
    <source>
        <dbReference type="ARBA" id="ARBA00023015"/>
    </source>
</evidence>
<dbReference type="GO" id="GO:0003700">
    <property type="term" value="F:DNA-binding transcription factor activity"/>
    <property type="evidence" value="ECO:0007669"/>
    <property type="project" value="TreeGrafter"/>
</dbReference>
<dbReference type="InterPro" id="IPR039538">
    <property type="entry name" value="BetI_C"/>
</dbReference>
<dbReference type="PRINTS" id="PR00455">
    <property type="entry name" value="HTHTETR"/>
</dbReference>
<evidence type="ECO:0000256" key="4">
    <source>
        <dbReference type="ARBA" id="ARBA00023163"/>
    </source>
</evidence>
<keyword evidence="1" id="KW-0678">Repressor</keyword>
<dbReference type="PANTHER" id="PTHR30055">
    <property type="entry name" value="HTH-TYPE TRANSCRIPTIONAL REGULATOR RUTR"/>
    <property type="match status" value="1"/>
</dbReference>
<dbReference type="SUPFAM" id="SSF48498">
    <property type="entry name" value="Tetracyclin repressor-like, C-terminal domain"/>
    <property type="match status" value="1"/>
</dbReference>
<dbReference type="PROSITE" id="PS50977">
    <property type="entry name" value="HTH_TETR_2"/>
    <property type="match status" value="1"/>
</dbReference>
<dbReference type="InterPro" id="IPR050109">
    <property type="entry name" value="HTH-type_TetR-like_transc_reg"/>
</dbReference>
<dbReference type="GO" id="GO:0000976">
    <property type="term" value="F:transcription cis-regulatory region binding"/>
    <property type="evidence" value="ECO:0007669"/>
    <property type="project" value="TreeGrafter"/>
</dbReference>
<evidence type="ECO:0000259" key="5">
    <source>
        <dbReference type="PROSITE" id="PS50977"/>
    </source>
</evidence>
<dbReference type="Gene3D" id="1.10.357.10">
    <property type="entry name" value="Tetracycline Repressor, domain 2"/>
    <property type="match status" value="1"/>
</dbReference>
<sequence>MDTAESTRSRIINAAIAMMEEGGESAVRLGVIAENLGIKEPSIYHHFKNKTDLITAAYVEWYWQCLKTDIPVEAMMALVDTKEDYVKAIRKTMEWSYQPARHGSRSVRLSVIGAALRNPELATAINEINRTFLATVTTSVEFAQNKGWLRADLDPKALAYWLHGQINGRAIAEMDPGQVDLAQWDIVSFEAVLGFLFSPAK</sequence>
<keyword evidence="3" id="KW-0238">DNA-binding</keyword>
<dbReference type="EMBL" id="CAEZXA010000189">
    <property type="protein sequence ID" value="CAB4687263.1"/>
    <property type="molecule type" value="Genomic_DNA"/>
</dbReference>
<gene>
    <name evidence="6" type="ORF">UFOPK2334_01525</name>
</gene>
<proteinExistence type="predicted"/>
<dbReference type="InterPro" id="IPR036271">
    <property type="entry name" value="Tet_transcr_reg_TetR-rel_C_sf"/>
</dbReference>